<evidence type="ECO:0000256" key="4">
    <source>
        <dbReference type="ARBA" id="ARBA00023004"/>
    </source>
</evidence>
<dbReference type="PRINTS" id="PR00463">
    <property type="entry name" value="EP450I"/>
</dbReference>
<proteinExistence type="inferred from homology"/>
<dbReference type="Gene3D" id="1.10.630.10">
    <property type="entry name" value="Cytochrome P450"/>
    <property type="match status" value="1"/>
</dbReference>
<evidence type="ECO:0000256" key="6">
    <source>
        <dbReference type="PIRSR" id="PIRSR602401-1"/>
    </source>
</evidence>
<dbReference type="CDD" id="cd11065">
    <property type="entry name" value="CYP64-like"/>
    <property type="match status" value="1"/>
</dbReference>
<evidence type="ECO:0000256" key="1">
    <source>
        <dbReference type="ARBA" id="ARBA00010617"/>
    </source>
</evidence>
<evidence type="ECO:0000256" key="2">
    <source>
        <dbReference type="ARBA" id="ARBA00022723"/>
    </source>
</evidence>
<dbReference type="GO" id="GO:0004497">
    <property type="term" value="F:monooxygenase activity"/>
    <property type="evidence" value="ECO:0007669"/>
    <property type="project" value="UniProtKB-KW"/>
</dbReference>
<evidence type="ECO:0000256" key="3">
    <source>
        <dbReference type="ARBA" id="ARBA00023002"/>
    </source>
</evidence>
<dbReference type="InterPro" id="IPR002401">
    <property type="entry name" value="Cyt_P450_E_grp-I"/>
</dbReference>
<comment type="caution">
    <text evidence="7">The sequence shown here is derived from an EMBL/GenBank/DDBJ whole genome shotgun (WGS) entry which is preliminary data.</text>
</comment>
<evidence type="ECO:0000313" key="8">
    <source>
        <dbReference type="Proteomes" id="UP000469559"/>
    </source>
</evidence>
<gene>
    <name evidence="7" type="primary">patI_1</name>
    <name evidence="7" type="ORF">LARI1_G008324</name>
</gene>
<accession>A0A8T9B855</accession>
<sequence length="471" mass="53831">MNSCIFRVFRFRNWSKEYGPIFTLKFGPSNVVVLCDREAIHQLLDKKGSIYSDRPYGYVGHVLTQGDQVVLSQMDASWRVKRKVIAHNFSPKQLDEKHCQVQEAELFMKSWKSPNFSRKWTEAMEPGANPPVDDFKFLRHIPAWMAFWKRRALSAEKSMTSTWVKARGIIDQRRAKGNPRNSIADTILDDYEKNGFPMTQHSVNNLLGELVQGGADTTASHLLTLILAFAKHPEVQKKAQKQLDSVCGVNRTPVWADFAELPYINSIIKEGMRWRPAGVTGVPHRTIEDDYYKGMFIPKNSTIFVGTWAIHHTDSNYTEPEKFDPERYEGFNKLANDYAGSSDWKGRDKHTPSCYVLHDGEILPEKKNRLTLRSSLHHYGYGAGRRICPGIHAAERNMWRIAAKLLWAFEFAEPLDPVTGQVQPLDDEAYQYGILQSPLPFRIRVKVRSEAHAAVIKAELGGAMECLSRYD</sequence>
<dbReference type="AlphaFoldDB" id="A0A8T9B855"/>
<dbReference type="GO" id="GO:0016705">
    <property type="term" value="F:oxidoreductase activity, acting on paired donors, with incorporation or reduction of molecular oxygen"/>
    <property type="evidence" value="ECO:0007669"/>
    <property type="project" value="InterPro"/>
</dbReference>
<keyword evidence="3" id="KW-0560">Oxidoreductase</keyword>
<dbReference type="InterPro" id="IPR001128">
    <property type="entry name" value="Cyt_P450"/>
</dbReference>
<keyword evidence="5 7" id="KW-0503">Monooxygenase</keyword>
<name>A0A8T9B855_9HELO</name>
<keyword evidence="2 6" id="KW-0479">Metal-binding</keyword>
<comment type="cofactor">
    <cofactor evidence="6">
        <name>heme</name>
        <dbReference type="ChEBI" id="CHEBI:30413"/>
    </cofactor>
</comment>
<dbReference type="InterPro" id="IPR036396">
    <property type="entry name" value="Cyt_P450_sf"/>
</dbReference>
<dbReference type="PANTHER" id="PTHR46300:SF2">
    <property type="entry name" value="CYTOCHROME P450 MONOOXYGENASE ALNH-RELATED"/>
    <property type="match status" value="1"/>
</dbReference>
<dbReference type="Pfam" id="PF00067">
    <property type="entry name" value="p450"/>
    <property type="match status" value="2"/>
</dbReference>
<keyword evidence="8" id="KW-1185">Reference proteome</keyword>
<dbReference type="Proteomes" id="UP000469559">
    <property type="component" value="Unassembled WGS sequence"/>
</dbReference>
<keyword evidence="6" id="KW-0349">Heme</keyword>
<dbReference type="PANTHER" id="PTHR46300">
    <property type="entry name" value="P450, PUTATIVE (EUROFUNG)-RELATED-RELATED"/>
    <property type="match status" value="1"/>
</dbReference>
<reference evidence="7 8" key="1">
    <citation type="submission" date="2018-05" db="EMBL/GenBank/DDBJ databases">
        <title>Whole genome sequencing for identification of molecular markers to develop diagnostic detection tools for the regulated plant pathogen Lachnellula willkommii.</title>
        <authorList>
            <person name="Giroux E."/>
            <person name="Bilodeau G."/>
        </authorList>
    </citation>
    <scope>NUCLEOTIDE SEQUENCE [LARGE SCALE GENOMIC DNA]</scope>
    <source>
        <strain evidence="7 8">CBS 203.66</strain>
    </source>
</reference>
<evidence type="ECO:0000313" key="7">
    <source>
        <dbReference type="EMBL" id="TVY14553.1"/>
    </source>
</evidence>
<organism evidence="7 8">
    <name type="scientific">Lachnellula arida</name>
    <dbReference type="NCBI Taxonomy" id="1316785"/>
    <lineage>
        <taxon>Eukaryota</taxon>
        <taxon>Fungi</taxon>
        <taxon>Dikarya</taxon>
        <taxon>Ascomycota</taxon>
        <taxon>Pezizomycotina</taxon>
        <taxon>Leotiomycetes</taxon>
        <taxon>Helotiales</taxon>
        <taxon>Lachnaceae</taxon>
        <taxon>Lachnellula</taxon>
    </lineage>
</organism>
<feature type="binding site" description="axial binding residue" evidence="6">
    <location>
        <position position="388"/>
    </location>
    <ligand>
        <name>heme</name>
        <dbReference type="ChEBI" id="CHEBI:30413"/>
    </ligand>
    <ligandPart>
        <name>Fe</name>
        <dbReference type="ChEBI" id="CHEBI:18248"/>
    </ligandPart>
</feature>
<dbReference type="OrthoDB" id="1103324at2759"/>
<dbReference type="GO" id="GO:0020037">
    <property type="term" value="F:heme binding"/>
    <property type="evidence" value="ECO:0007669"/>
    <property type="project" value="InterPro"/>
</dbReference>
<comment type="similarity">
    <text evidence="1">Belongs to the cytochrome P450 family.</text>
</comment>
<keyword evidence="4 6" id="KW-0408">Iron</keyword>
<dbReference type="EMBL" id="QGMF01000663">
    <property type="protein sequence ID" value="TVY14553.1"/>
    <property type="molecule type" value="Genomic_DNA"/>
</dbReference>
<dbReference type="SUPFAM" id="SSF48264">
    <property type="entry name" value="Cytochrome P450"/>
    <property type="match status" value="1"/>
</dbReference>
<dbReference type="GO" id="GO:0005506">
    <property type="term" value="F:iron ion binding"/>
    <property type="evidence" value="ECO:0007669"/>
    <property type="project" value="InterPro"/>
</dbReference>
<protein>
    <submittedName>
        <fullName evidence="7">Cytochrome P450 monooxygenase patI</fullName>
    </submittedName>
</protein>
<dbReference type="InterPro" id="IPR050364">
    <property type="entry name" value="Cytochrome_P450_fung"/>
</dbReference>
<evidence type="ECO:0000256" key="5">
    <source>
        <dbReference type="ARBA" id="ARBA00023033"/>
    </source>
</evidence>